<evidence type="ECO:0000256" key="4">
    <source>
        <dbReference type="ARBA" id="ARBA00023136"/>
    </source>
</evidence>
<dbReference type="AlphaFoldDB" id="A0A0J7XLG4"/>
<dbReference type="RefSeq" id="WP_059152871.1">
    <property type="nucleotide sequence ID" value="NZ_KQ130456.1"/>
</dbReference>
<evidence type="ECO:0000256" key="2">
    <source>
        <dbReference type="ARBA" id="ARBA00008681"/>
    </source>
</evidence>
<dbReference type="Proteomes" id="UP000052268">
    <property type="component" value="Unassembled WGS sequence"/>
</dbReference>
<evidence type="ECO:0000259" key="7">
    <source>
        <dbReference type="Pfam" id="PF05433"/>
    </source>
</evidence>
<evidence type="ECO:0000256" key="6">
    <source>
        <dbReference type="SAM" id="SignalP"/>
    </source>
</evidence>
<keyword evidence="5" id="KW-0449">Lipoprotein</keyword>
<keyword evidence="4" id="KW-0472">Membrane</keyword>
<feature type="signal peptide" evidence="6">
    <location>
        <begin position="1"/>
        <end position="22"/>
    </location>
</feature>
<evidence type="ECO:0000256" key="5">
    <source>
        <dbReference type="ARBA" id="ARBA00023288"/>
    </source>
</evidence>
<comment type="similarity">
    <text evidence="2">Belongs to the rickettsiale 17 kDa surface antigen family.</text>
</comment>
<feature type="domain" description="Glycine zipper 2TM" evidence="7">
    <location>
        <begin position="86"/>
        <end position="126"/>
    </location>
</feature>
<protein>
    <recommendedName>
        <fullName evidence="3">17 kDa surface antigen</fullName>
    </recommendedName>
</protein>
<dbReference type="PANTHER" id="PTHR35603:SF2">
    <property type="entry name" value="OUTER MEMBRANE LIPOPROTEIN"/>
    <property type="match status" value="1"/>
</dbReference>
<feature type="chain" id="PRO_5005291914" description="17 kDa surface antigen" evidence="6">
    <location>
        <begin position="23"/>
        <end position="219"/>
    </location>
</feature>
<gene>
    <name evidence="8" type="ORF">V474_25170</name>
</gene>
<keyword evidence="9" id="KW-1185">Reference proteome</keyword>
<accession>A0A0J7XLG4</accession>
<dbReference type="PATRIC" id="fig|1114963.3.peg.3889"/>
<dbReference type="InterPro" id="IPR051407">
    <property type="entry name" value="Bact_OM_lipoprot/Surf_antigen"/>
</dbReference>
<comment type="subcellular location">
    <subcellularLocation>
        <location evidence="1">Cell outer membrane</location>
        <topology evidence="1">Lipid-anchor</topology>
    </subcellularLocation>
</comment>
<keyword evidence="6" id="KW-0732">Signal</keyword>
<evidence type="ECO:0000313" key="8">
    <source>
        <dbReference type="EMBL" id="KMS52836.1"/>
    </source>
</evidence>
<evidence type="ECO:0000256" key="3">
    <source>
        <dbReference type="ARBA" id="ARBA00015281"/>
    </source>
</evidence>
<sequence>MRHLLRVTAVAAISLAAAPALAQQAPAYPGGLYPGEVYDEAPGYQDNEGYEQTAEAQRYGGYEPAARDAWLADCRQRLSARDAGLGGALIGGAVGGFAGNRIAGRGNRTVGTLAGVAVGAAAGAVIDKAEDTGRNRDECEAYLDDYYARYTQSGGHPGYGGYGQQGYYPAQPQPRCTETVEYVYEDAPVRPAFRAIPKRPRAVPDKRVRIVPDKRIQTQ</sequence>
<dbReference type="Pfam" id="PF05433">
    <property type="entry name" value="Rick_17kDa_Anti"/>
    <property type="match status" value="1"/>
</dbReference>
<name>A0A0J7XLG4_9SPHN</name>
<dbReference type="EMBL" id="JACU01000008">
    <property type="protein sequence ID" value="KMS52836.1"/>
    <property type="molecule type" value="Genomic_DNA"/>
</dbReference>
<organism evidence="8 9">
    <name type="scientific">Novosphingobium barchaimii LL02</name>
    <dbReference type="NCBI Taxonomy" id="1114963"/>
    <lineage>
        <taxon>Bacteria</taxon>
        <taxon>Pseudomonadati</taxon>
        <taxon>Pseudomonadota</taxon>
        <taxon>Alphaproteobacteria</taxon>
        <taxon>Sphingomonadales</taxon>
        <taxon>Sphingomonadaceae</taxon>
        <taxon>Novosphingobium</taxon>
    </lineage>
</organism>
<reference evidence="8 9" key="1">
    <citation type="journal article" date="2015" name="G3 (Bethesda)">
        <title>Insights into Ongoing Evolution of the Hexachlorocyclohexane Catabolic Pathway from Comparative Genomics of Ten Sphingomonadaceae Strains.</title>
        <authorList>
            <person name="Pearce S.L."/>
            <person name="Oakeshott J.G."/>
            <person name="Pandey G."/>
        </authorList>
    </citation>
    <scope>NUCLEOTIDE SEQUENCE [LARGE SCALE GENOMIC DNA]</scope>
    <source>
        <strain evidence="8 9">LL02</strain>
    </source>
</reference>
<dbReference type="InterPro" id="IPR008816">
    <property type="entry name" value="Gly_zipper_2TM_dom"/>
</dbReference>
<evidence type="ECO:0000256" key="1">
    <source>
        <dbReference type="ARBA" id="ARBA00004459"/>
    </source>
</evidence>
<dbReference type="GO" id="GO:0009279">
    <property type="term" value="C:cell outer membrane"/>
    <property type="evidence" value="ECO:0007669"/>
    <property type="project" value="UniProtKB-SubCell"/>
</dbReference>
<proteinExistence type="inferred from homology"/>
<comment type="caution">
    <text evidence="8">The sequence shown here is derived from an EMBL/GenBank/DDBJ whole genome shotgun (WGS) entry which is preliminary data.</text>
</comment>
<dbReference type="PANTHER" id="PTHR35603">
    <property type="match status" value="1"/>
</dbReference>
<evidence type="ECO:0000313" key="9">
    <source>
        <dbReference type="Proteomes" id="UP000052268"/>
    </source>
</evidence>